<evidence type="ECO:0000256" key="4">
    <source>
        <dbReference type="ARBA" id="ARBA00022741"/>
    </source>
</evidence>
<keyword evidence="4 10" id="KW-0547">Nucleotide-binding</keyword>
<dbReference type="InterPro" id="IPR014729">
    <property type="entry name" value="Rossmann-like_a/b/a_fold"/>
</dbReference>
<comment type="caution">
    <text evidence="12">The sequence shown here is derived from an EMBL/GenBank/DDBJ whole genome shotgun (WGS) entry which is preliminary data.</text>
</comment>
<evidence type="ECO:0000313" key="13">
    <source>
        <dbReference type="Proteomes" id="UP000242972"/>
    </source>
</evidence>
<dbReference type="PANTHER" id="PTHR11766">
    <property type="entry name" value="TYROSYL-TRNA SYNTHETASE"/>
    <property type="match status" value="1"/>
</dbReference>
<dbReference type="Gene3D" id="3.10.290.10">
    <property type="entry name" value="RNA-binding S4 domain"/>
    <property type="match status" value="1"/>
</dbReference>
<dbReference type="PRINTS" id="PR01040">
    <property type="entry name" value="TRNASYNTHTYR"/>
</dbReference>
<dbReference type="Gene3D" id="1.10.240.10">
    <property type="entry name" value="Tyrosyl-Transfer RNA Synthetase"/>
    <property type="match status" value="1"/>
</dbReference>
<evidence type="ECO:0000256" key="9">
    <source>
        <dbReference type="ARBA" id="ARBA00048248"/>
    </source>
</evidence>
<dbReference type="FunFam" id="3.40.50.620:FF:000061">
    <property type="entry name" value="Tyrosine--tRNA ligase"/>
    <property type="match status" value="1"/>
</dbReference>
<feature type="binding site" evidence="10">
    <location>
        <position position="233"/>
    </location>
    <ligand>
        <name>ATP</name>
        <dbReference type="ChEBI" id="CHEBI:30616"/>
    </ligand>
</feature>
<evidence type="ECO:0000256" key="11">
    <source>
        <dbReference type="PROSITE-ProRule" id="PRU00182"/>
    </source>
</evidence>
<dbReference type="PANTHER" id="PTHR11766:SF1">
    <property type="entry name" value="TYROSINE--TRNA LIGASE"/>
    <property type="match status" value="1"/>
</dbReference>
<organism evidence="12 13">
    <name type="scientific">Sulfobacillus benefaciens</name>
    <dbReference type="NCBI Taxonomy" id="453960"/>
    <lineage>
        <taxon>Bacteria</taxon>
        <taxon>Bacillati</taxon>
        <taxon>Bacillota</taxon>
        <taxon>Clostridia</taxon>
        <taxon>Eubacteriales</taxon>
        <taxon>Clostridiales Family XVII. Incertae Sedis</taxon>
        <taxon>Sulfobacillus</taxon>
    </lineage>
</organism>
<evidence type="ECO:0000256" key="2">
    <source>
        <dbReference type="ARBA" id="ARBA00022490"/>
    </source>
</evidence>
<dbReference type="CDD" id="cd00165">
    <property type="entry name" value="S4"/>
    <property type="match status" value="1"/>
</dbReference>
<dbReference type="Proteomes" id="UP000242972">
    <property type="component" value="Unassembled WGS sequence"/>
</dbReference>
<evidence type="ECO:0000256" key="1">
    <source>
        <dbReference type="ARBA" id="ARBA00011738"/>
    </source>
</evidence>
<sequence>MEDLAKTVDRLVDGTDDVVNPELLAQKLEKSQKTGRPLIVKLGVDPTAPDIHLGHTVVMEKLRQFQDLGHIVVFLIGDMTGRIGDPTDRAATRKQLGKDEVDQFARTYIEQANHILKAERMQVRYNSEWFESLQLPDMIQLLSHMTLARILERDDFHHRFEDHAPIHLHELLYPLMQGYDSVALRADVELGGTDQRFNIMTARQIQEDYGMEPEVGIFMPLLEGTDGVRKMSKSQGNHIGITEPARDMFGKVMSIPDGLIARWAHLLFGLEFNEWQKRVESENPRDVKAELAMRIVERFWDRDSAERAADEFFRTFSQRGIPSEMPVVRLDQDPWEVSAIELVARLPGISSRQEARRFLQQGAVVLNDVRLGMDQTVRVVSGDWIRVGRRRYYRFEE</sequence>
<dbReference type="GO" id="GO:0005829">
    <property type="term" value="C:cytosol"/>
    <property type="evidence" value="ECO:0007669"/>
    <property type="project" value="TreeGrafter"/>
</dbReference>
<dbReference type="PROSITE" id="PS50889">
    <property type="entry name" value="S4"/>
    <property type="match status" value="1"/>
</dbReference>
<evidence type="ECO:0000256" key="3">
    <source>
        <dbReference type="ARBA" id="ARBA00022598"/>
    </source>
</evidence>
<evidence type="ECO:0000256" key="5">
    <source>
        <dbReference type="ARBA" id="ARBA00022840"/>
    </source>
</evidence>
<proteinExistence type="inferred from homology"/>
<dbReference type="SUPFAM" id="SSF52374">
    <property type="entry name" value="Nucleotidylyl transferase"/>
    <property type="match status" value="1"/>
</dbReference>
<dbReference type="HAMAP" id="MF_02007">
    <property type="entry name" value="Tyr_tRNA_synth_type2"/>
    <property type="match status" value="1"/>
</dbReference>
<feature type="short sequence motif" description="'KMSKS' region" evidence="10">
    <location>
        <begin position="230"/>
        <end position="234"/>
    </location>
</feature>
<evidence type="ECO:0000313" key="12">
    <source>
        <dbReference type="EMBL" id="PSR32632.1"/>
    </source>
</evidence>
<comment type="similarity">
    <text evidence="10">Belongs to the class-I aminoacyl-tRNA synthetase family. TyrS type 2 subfamily.</text>
</comment>
<evidence type="ECO:0000256" key="6">
    <source>
        <dbReference type="ARBA" id="ARBA00022884"/>
    </source>
</evidence>
<comment type="function">
    <text evidence="10">Catalyzes the attachment of tyrosine to tRNA(Tyr) in a two-step reaction: tyrosine is first activated by ATP to form Tyr-AMP and then transferred to the acceptor end of tRNA(Tyr).</text>
</comment>
<reference evidence="12 13" key="1">
    <citation type="journal article" date="2014" name="BMC Genomics">
        <title>Comparison of environmental and isolate Sulfobacillus genomes reveals diverse carbon, sulfur, nitrogen, and hydrogen metabolisms.</title>
        <authorList>
            <person name="Justice N.B."/>
            <person name="Norman A."/>
            <person name="Brown C.T."/>
            <person name="Singh A."/>
            <person name="Thomas B.C."/>
            <person name="Banfield J.F."/>
        </authorList>
    </citation>
    <scope>NUCLEOTIDE SEQUENCE [LARGE SCALE GENOMIC DNA]</scope>
    <source>
        <strain evidence="12">AMDSBA4</strain>
    </source>
</reference>
<dbReference type="AlphaFoldDB" id="A0A2T2XDW8"/>
<dbReference type="InterPro" id="IPR024088">
    <property type="entry name" value="Tyr-tRNA-ligase_bac-type"/>
</dbReference>
<dbReference type="PROSITE" id="PS00178">
    <property type="entry name" value="AA_TRNA_LIGASE_I"/>
    <property type="match status" value="1"/>
</dbReference>
<keyword evidence="2 10" id="KW-0963">Cytoplasm</keyword>
<dbReference type="InterPro" id="IPR036986">
    <property type="entry name" value="S4_RNA-bd_sf"/>
</dbReference>
<comment type="catalytic activity">
    <reaction evidence="9 10">
        <text>tRNA(Tyr) + L-tyrosine + ATP = L-tyrosyl-tRNA(Tyr) + AMP + diphosphate + H(+)</text>
        <dbReference type="Rhea" id="RHEA:10220"/>
        <dbReference type="Rhea" id="RHEA-COMP:9706"/>
        <dbReference type="Rhea" id="RHEA-COMP:9707"/>
        <dbReference type="ChEBI" id="CHEBI:15378"/>
        <dbReference type="ChEBI" id="CHEBI:30616"/>
        <dbReference type="ChEBI" id="CHEBI:33019"/>
        <dbReference type="ChEBI" id="CHEBI:58315"/>
        <dbReference type="ChEBI" id="CHEBI:78442"/>
        <dbReference type="ChEBI" id="CHEBI:78536"/>
        <dbReference type="ChEBI" id="CHEBI:456215"/>
        <dbReference type="EC" id="6.1.1.1"/>
    </reaction>
</comment>
<protein>
    <recommendedName>
        <fullName evidence="10">Tyrosine--tRNA ligase</fullName>
        <ecNumber evidence="10">6.1.1.1</ecNumber>
    </recommendedName>
    <alternativeName>
        <fullName evidence="10">Tyrosyl-tRNA synthetase</fullName>
        <shortName evidence="10">TyrRS</shortName>
    </alternativeName>
</protein>
<name>A0A2T2XDW8_9FIRM</name>
<dbReference type="Pfam" id="PF00579">
    <property type="entry name" value="tRNA-synt_1b"/>
    <property type="match status" value="1"/>
</dbReference>
<dbReference type="InterPro" id="IPR002307">
    <property type="entry name" value="Tyr-tRNA-ligase"/>
</dbReference>
<dbReference type="EC" id="6.1.1.1" evidence="10"/>
<gene>
    <name evidence="10" type="primary">tyrS</name>
    <name evidence="12" type="ORF">C7B46_13515</name>
</gene>
<dbReference type="InterPro" id="IPR001412">
    <property type="entry name" value="aa-tRNA-synth_I_CS"/>
</dbReference>
<evidence type="ECO:0000256" key="8">
    <source>
        <dbReference type="ARBA" id="ARBA00023146"/>
    </source>
</evidence>
<comment type="subcellular location">
    <subcellularLocation>
        <location evidence="10">Cytoplasm</location>
    </subcellularLocation>
</comment>
<evidence type="ECO:0000256" key="10">
    <source>
        <dbReference type="HAMAP-Rule" id="MF_02007"/>
    </source>
</evidence>
<dbReference type="GO" id="GO:0006437">
    <property type="term" value="P:tyrosyl-tRNA aminoacylation"/>
    <property type="evidence" value="ECO:0007669"/>
    <property type="project" value="UniProtKB-UniRule"/>
</dbReference>
<keyword evidence="7 10" id="KW-0648">Protein biosynthesis</keyword>
<dbReference type="GO" id="GO:0004831">
    <property type="term" value="F:tyrosine-tRNA ligase activity"/>
    <property type="evidence" value="ECO:0007669"/>
    <property type="project" value="UniProtKB-UniRule"/>
</dbReference>
<feature type="short sequence motif" description="'HIGH' region" evidence="10">
    <location>
        <begin position="46"/>
        <end position="55"/>
    </location>
</feature>
<comment type="subunit">
    <text evidence="1 10">Homodimer.</text>
</comment>
<dbReference type="NCBIfam" id="TIGR00234">
    <property type="entry name" value="tyrS"/>
    <property type="match status" value="1"/>
</dbReference>
<accession>A0A2T2XDW8</accession>
<dbReference type="SUPFAM" id="SSF55174">
    <property type="entry name" value="Alpha-L RNA-binding motif"/>
    <property type="match status" value="1"/>
</dbReference>
<dbReference type="InterPro" id="IPR024108">
    <property type="entry name" value="Tyr-tRNA-ligase_bac_2"/>
</dbReference>
<keyword evidence="5 10" id="KW-0067">ATP-binding</keyword>
<dbReference type="CDD" id="cd00805">
    <property type="entry name" value="TyrRS_core"/>
    <property type="match status" value="1"/>
</dbReference>
<keyword evidence="6 11" id="KW-0694">RNA-binding</keyword>
<keyword evidence="8 10" id="KW-0030">Aminoacyl-tRNA synthetase</keyword>
<dbReference type="EMBL" id="PXYW01000034">
    <property type="protein sequence ID" value="PSR32632.1"/>
    <property type="molecule type" value="Genomic_DNA"/>
</dbReference>
<dbReference type="InterPro" id="IPR002305">
    <property type="entry name" value="aa-tRNA-synth_Ic"/>
</dbReference>
<evidence type="ECO:0000256" key="7">
    <source>
        <dbReference type="ARBA" id="ARBA00022917"/>
    </source>
</evidence>
<dbReference type="Gene3D" id="3.40.50.620">
    <property type="entry name" value="HUPs"/>
    <property type="match status" value="1"/>
</dbReference>
<dbReference type="GO" id="GO:0005524">
    <property type="term" value="F:ATP binding"/>
    <property type="evidence" value="ECO:0007669"/>
    <property type="project" value="UniProtKB-UniRule"/>
</dbReference>
<keyword evidence="3 10" id="KW-0436">Ligase</keyword>
<dbReference type="GO" id="GO:0003723">
    <property type="term" value="F:RNA binding"/>
    <property type="evidence" value="ECO:0007669"/>
    <property type="project" value="UniProtKB-KW"/>
</dbReference>